<dbReference type="Pfam" id="PF08352">
    <property type="entry name" value="oligo_HPY"/>
    <property type="match status" value="1"/>
</dbReference>
<dbReference type="InterPro" id="IPR003439">
    <property type="entry name" value="ABC_transporter-like_ATP-bd"/>
</dbReference>
<dbReference type="InterPro" id="IPR017871">
    <property type="entry name" value="ABC_transporter-like_CS"/>
</dbReference>
<evidence type="ECO:0000256" key="2">
    <source>
        <dbReference type="ARBA" id="ARBA00022741"/>
    </source>
</evidence>
<evidence type="ECO:0000256" key="1">
    <source>
        <dbReference type="ARBA" id="ARBA00022448"/>
    </source>
</evidence>
<reference evidence="5 6" key="1">
    <citation type="submission" date="2018-07" db="EMBL/GenBank/DDBJ databases">
        <title>Genomic Encyclopedia of Type Strains, Phase IV (KMG-IV): sequencing the most valuable type-strain genomes for metagenomic binning, comparative biology and taxonomic classification.</title>
        <authorList>
            <person name="Goeker M."/>
        </authorList>
    </citation>
    <scope>NUCLEOTIDE SEQUENCE [LARGE SCALE GENOMIC DNA]</scope>
    <source>
        <strain evidence="5 6">DSM 21410</strain>
    </source>
</reference>
<dbReference type="PROSITE" id="PS50893">
    <property type="entry name" value="ABC_TRANSPORTER_2"/>
    <property type="match status" value="2"/>
</dbReference>
<organism evidence="5 6">
    <name type="scientific">Schleiferia thermophila</name>
    <dbReference type="NCBI Taxonomy" id="884107"/>
    <lineage>
        <taxon>Bacteria</taxon>
        <taxon>Pseudomonadati</taxon>
        <taxon>Bacteroidota</taxon>
        <taxon>Flavobacteriia</taxon>
        <taxon>Flavobacteriales</taxon>
        <taxon>Schleiferiaceae</taxon>
        <taxon>Schleiferia</taxon>
    </lineage>
</organism>
<dbReference type="NCBIfam" id="NF008453">
    <property type="entry name" value="PRK11308.1"/>
    <property type="match status" value="2"/>
</dbReference>
<proteinExistence type="predicted"/>
<dbReference type="Pfam" id="PF00005">
    <property type="entry name" value="ABC_tran"/>
    <property type="match status" value="2"/>
</dbReference>
<dbReference type="GO" id="GO:0005524">
    <property type="term" value="F:ATP binding"/>
    <property type="evidence" value="ECO:0007669"/>
    <property type="project" value="UniProtKB-KW"/>
</dbReference>
<dbReference type="EMBL" id="QPJS01000004">
    <property type="protein sequence ID" value="RCX02382.1"/>
    <property type="molecule type" value="Genomic_DNA"/>
</dbReference>
<dbReference type="AlphaFoldDB" id="A0A368ZZC8"/>
<name>A0A368ZZC8_9FLAO</name>
<dbReference type="GO" id="GO:0055085">
    <property type="term" value="P:transmembrane transport"/>
    <property type="evidence" value="ECO:0007669"/>
    <property type="project" value="UniProtKB-ARBA"/>
</dbReference>
<evidence type="ECO:0000313" key="6">
    <source>
        <dbReference type="Proteomes" id="UP000253517"/>
    </source>
</evidence>
<dbReference type="InterPro" id="IPR013563">
    <property type="entry name" value="Oligopep_ABC_C"/>
</dbReference>
<dbReference type="PROSITE" id="PS00211">
    <property type="entry name" value="ABC_TRANSPORTER_1"/>
    <property type="match status" value="2"/>
</dbReference>
<dbReference type="SMART" id="SM00382">
    <property type="entry name" value="AAA"/>
    <property type="match status" value="2"/>
</dbReference>
<dbReference type="Gene3D" id="3.40.50.300">
    <property type="entry name" value="P-loop containing nucleotide triphosphate hydrolases"/>
    <property type="match status" value="2"/>
</dbReference>
<keyword evidence="2" id="KW-0547">Nucleotide-binding</keyword>
<dbReference type="InterPro" id="IPR050319">
    <property type="entry name" value="ABC_transp_ATP-bind"/>
</dbReference>
<dbReference type="RefSeq" id="WP_114366431.1">
    <property type="nucleotide sequence ID" value="NZ_BHZF01000005.1"/>
</dbReference>
<keyword evidence="1" id="KW-0813">Transport</keyword>
<dbReference type="SUPFAM" id="SSF52540">
    <property type="entry name" value="P-loop containing nucleoside triphosphate hydrolases"/>
    <property type="match status" value="2"/>
</dbReference>
<dbReference type="Proteomes" id="UP000253517">
    <property type="component" value="Unassembled WGS sequence"/>
</dbReference>
<accession>A0A368ZZC8</accession>
<feature type="domain" description="ABC transporter" evidence="4">
    <location>
        <begin position="306"/>
        <end position="538"/>
    </location>
</feature>
<dbReference type="CDD" id="cd03257">
    <property type="entry name" value="ABC_NikE_OppD_transporters"/>
    <property type="match status" value="2"/>
</dbReference>
<protein>
    <submittedName>
        <fullName evidence="5">Peptide/nickel transport system ATP-binding protein</fullName>
    </submittedName>
</protein>
<comment type="caution">
    <text evidence="5">The sequence shown here is derived from an EMBL/GenBank/DDBJ whole genome shotgun (WGS) entry which is preliminary data.</text>
</comment>
<sequence length="542" mass="60260">MTRVESRPVLSVKNLQITSKDPFFQLVKGVSFEIKQGHRLALVGESGSGKSLICRAISGLLPQGLSSFADEMSLQNGTEKINLCHNSKQEKLSGFIGYVFQEPMSALNPVLPVGRQVQEAIEHEPGTWSEKKQRVLYWLDKVKLPSPETTYKKYPHQLSGGQRQRIVIAMAMIKNPILLIADEPTTALDVIVQAEIVELIAELCREGRTSLLFVSHDLDLVAKFCTDILVIRHGEKVEYGDLKAVIRKPNHPYTRALLLSKPRLDHKPLRLPVVSDFIGEKNTLNSAAKAGFVSDVHQQKTRHPVVTLRSIYKVYRQSNNFTEAISGLDLVMFSGETVGLVGPSGCGKSTLARILCGIEKPDSGEVIIHWQGRRADVVQLVFQDPFSSLNPALSIGNQVMEPLIAKGISRDTARKEAMEMLKITGIEPERFSDYPHRFSGGQRQRIAIARALILKPALVVLDESVAALDVSVQAVVINLLNDLKDAFGLSYLFITHNLVIAQYFCDKILVMYQGKIVDSWSGKLPESLQHPFSQRLFQVVRG</sequence>
<evidence type="ECO:0000313" key="5">
    <source>
        <dbReference type="EMBL" id="RCX02382.1"/>
    </source>
</evidence>
<dbReference type="GO" id="GO:0016887">
    <property type="term" value="F:ATP hydrolysis activity"/>
    <property type="evidence" value="ECO:0007669"/>
    <property type="project" value="InterPro"/>
</dbReference>
<dbReference type="InterPro" id="IPR027417">
    <property type="entry name" value="P-loop_NTPase"/>
</dbReference>
<keyword evidence="3 5" id="KW-0067">ATP-binding</keyword>
<evidence type="ECO:0000256" key="3">
    <source>
        <dbReference type="ARBA" id="ARBA00022840"/>
    </source>
</evidence>
<keyword evidence="6" id="KW-1185">Reference proteome</keyword>
<feature type="domain" description="ABC transporter" evidence="4">
    <location>
        <begin position="10"/>
        <end position="258"/>
    </location>
</feature>
<evidence type="ECO:0000259" key="4">
    <source>
        <dbReference type="PROSITE" id="PS50893"/>
    </source>
</evidence>
<gene>
    <name evidence="5" type="ORF">DES35_104142</name>
</gene>
<dbReference type="PANTHER" id="PTHR43776">
    <property type="entry name" value="TRANSPORT ATP-BINDING PROTEIN"/>
    <property type="match status" value="1"/>
</dbReference>
<dbReference type="InterPro" id="IPR003593">
    <property type="entry name" value="AAA+_ATPase"/>
</dbReference>
<dbReference type="GO" id="GO:0015833">
    <property type="term" value="P:peptide transport"/>
    <property type="evidence" value="ECO:0007669"/>
    <property type="project" value="InterPro"/>
</dbReference>